<accession>A0ABS3WTN3</accession>
<proteinExistence type="predicted"/>
<dbReference type="InterPro" id="IPR036457">
    <property type="entry name" value="PPM-type-like_dom_sf"/>
</dbReference>
<feature type="domain" description="PPM-type phosphatase" evidence="3">
    <location>
        <begin position="134"/>
        <end position="357"/>
    </location>
</feature>
<feature type="transmembrane region" description="Helical" evidence="2">
    <location>
        <begin position="81"/>
        <end position="102"/>
    </location>
</feature>
<evidence type="ECO:0000313" key="5">
    <source>
        <dbReference type="Proteomes" id="UP001518976"/>
    </source>
</evidence>
<dbReference type="EMBL" id="JAFFZN010000009">
    <property type="protein sequence ID" value="MBO8186202.1"/>
    <property type="molecule type" value="Genomic_DNA"/>
</dbReference>
<evidence type="ECO:0000256" key="2">
    <source>
        <dbReference type="SAM" id="Phobius"/>
    </source>
</evidence>
<keyword evidence="2" id="KW-0472">Membrane</keyword>
<dbReference type="SMART" id="SM00331">
    <property type="entry name" value="PP2C_SIG"/>
    <property type="match status" value="1"/>
</dbReference>
<dbReference type="Gene3D" id="3.60.40.10">
    <property type="entry name" value="PPM-type phosphatase domain"/>
    <property type="match status" value="1"/>
</dbReference>
<keyword evidence="2" id="KW-0812">Transmembrane</keyword>
<dbReference type="PANTHER" id="PTHR43156">
    <property type="entry name" value="STAGE II SPORULATION PROTEIN E-RELATED"/>
    <property type="match status" value="1"/>
</dbReference>
<dbReference type="SUPFAM" id="SSF81606">
    <property type="entry name" value="PP2C-like"/>
    <property type="match status" value="1"/>
</dbReference>
<evidence type="ECO:0000259" key="3">
    <source>
        <dbReference type="SMART" id="SM00331"/>
    </source>
</evidence>
<dbReference type="InterPro" id="IPR001932">
    <property type="entry name" value="PPM-type_phosphatase-like_dom"/>
</dbReference>
<organism evidence="4 5">
    <name type="scientific">Streptomyces spirodelae</name>
    <dbReference type="NCBI Taxonomy" id="2812904"/>
    <lineage>
        <taxon>Bacteria</taxon>
        <taxon>Bacillati</taxon>
        <taxon>Actinomycetota</taxon>
        <taxon>Actinomycetes</taxon>
        <taxon>Kitasatosporales</taxon>
        <taxon>Streptomycetaceae</taxon>
        <taxon>Streptomyces</taxon>
    </lineage>
</organism>
<reference evidence="4 5" key="1">
    <citation type="submission" date="2021-02" db="EMBL/GenBank/DDBJ databases">
        <title>Streptomyces spirodelae sp. nov., isolated from duckweed.</title>
        <authorList>
            <person name="Saimee Y."/>
            <person name="Duangmal K."/>
        </authorList>
    </citation>
    <scope>NUCLEOTIDE SEQUENCE [LARGE SCALE GENOMIC DNA]</scope>
    <source>
        <strain evidence="4 5">DW4-2</strain>
    </source>
</reference>
<dbReference type="Pfam" id="PF07228">
    <property type="entry name" value="SpoIIE"/>
    <property type="match status" value="1"/>
</dbReference>
<keyword evidence="5" id="KW-1185">Reference proteome</keyword>
<feature type="transmembrane region" description="Helical" evidence="2">
    <location>
        <begin position="58"/>
        <end position="75"/>
    </location>
</feature>
<keyword evidence="1" id="KW-0378">Hydrolase</keyword>
<dbReference type="PANTHER" id="PTHR43156:SF2">
    <property type="entry name" value="STAGE II SPORULATION PROTEIN E"/>
    <property type="match status" value="1"/>
</dbReference>
<comment type="caution">
    <text evidence="4">The sequence shown here is derived from an EMBL/GenBank/DDBJ whole genome shotgun (WGS) entry which is preliminary data.</text>
</comment>
<sequence length="359" mass="37358">MGGPADGLGRVPHLAPPLLLLGGAAANMFSPKPYYGLPLLACTSMVAGMSYSFRSSALFALAAGAVTAGAAWYTGREGAALVSDVIAVLVVSLVGLWVKWLVDQQGRNLAVALTVAEAAQRAVLPAPPTGIGPLTVADRYVAAQVGAAIGGDLYALQETPFGIRALIGDVRGKGLPAVSAVSVAVGAFREAAEHTPTLHDLAGRLDRALDREGERRRGTEDDIEGFVTALLVQIPPSGETVTVLNRGHPPPYLLHDGIVTCLEPTHPELPLSTGLESPNGAPVEETFPFAPDDSLVLVTDGVTEARNAEGEFFDVQRGLGRIGPCRADELADALVKAVTEWTGGQRQDDLAVLVLTRGE</sequence>
<evidence type="ECO:0000313" key="4">
    <source>
        <dbReference type="EMBL" id="MBO8186202.1"/>
    </source>
</evidence>
<gene>
    <name evidence="4" type="ORF">JW592_12095</name>
</gene>
<name>A0ABS3WTN3_9ACTN</name>
<dbReference type="InterPro" id="IPR052016">
    <property type="entry name" value="Bact_Sigma-Reg"/>
</dbReference>
<protein>
    <submittedName>
        <fullName evidence="4">Serine/threonine-protein phosphatase</fullName>
    </submittedName>
</protein>
<feature type="transmembrane region" description="Helical" evidence="2">
    <location>
        <begin position="34"/>
        <end position="51"/>
    </location>
</feature>
<evidence type="ECO:0000256" key="1">
    <source>
        <dbReference type="ARBA" id="ARBA00022801"/>
    </source>
</evidence>
<dbReference type="Proteomes" id="UP001518976">
    <property type="component" value="Unassembled WGS sequence"/>
</dbReference>
<keyword evidence="2" id="KW-1133">Transmembrane helix</keyword>